<keyword evidence="6" id="KW-1185">Reference proteome</keyword>
<dbReference type="NCBIfam" id="NF002018">
    <property type="entry name" value="PRK00823.1-3"/>
    <property type="match status" value="1"/>
</dbReference>
<sequence>MEKIDLTKVPVPQGWTLAADQLSISRDFKFAGFVEAFAFMSAVALTAEKRNHHPEWSNVYNKVSITWTTHDAGGLTQRDIDMALFCDAAAKGHAHASV</sequence>
<evidence type="ECO:0000256" key="4">
    <source>
        <dbReference type="HAMAP-Rule" id="MF_00434"/>
    </source>
</evidence>
<dbReference type="RefSeq" id="WP_155462574.1">
    <property type="nucleotide sequence ID" value="NZ_WNKY01000004.1"/>
</dbReference>
<dbReference type="PANTHER" id="PTHR12599:SF0">
    <property type="entry name" value="PTERIN-4-ALPHA-CARBINOLAMINE DEHYDRATASE"/>
    <property type="match status" value="1"/>
</dbReference>
<dbReference type="GO" id="GO:0006729">
    <property type="term" value="P:tetrahydrobiopterin biosynthetic process"/>
    <property type="evidence" value="ECO:0007669"/>
    <property type="project" value="InterPro"/>
</dbReference>
<dbReference type="EC" id="4.2.1.96" evidence="4"/>
<dbReference type="Gene3D" id="3.30.1360.20">
    <property type="entry name" value="Transcriptional coactivator/pterin dehydratase"/>
    <property type="match status" value="1"/>
</dbReference>
<reference evidence="5 6" key="1">
    <citation type="submission" date="2019-11" db="EMBL/GenBank/DDBJ databases">
        <title>Type strains purchased from KCTC, JCM and DSMZ.</title>
        <authorList>
            <person name="Lu H."/>
        </authorList>
    </citation>
    <scope>NUCLEOTIDE SEQUENCE [LARGE SCALE GENOMIC DNA]</scope>
    <source>
        <strain evidence="5 6">KCTC 22382</strain>
    </source>
</reference>
<dbReference type="OrthoDB" id="9794987at2"/>
<dbReference type="AlphaFoldDB" id="A0A6L6PDN2"/>
<keyword evidence="3 4" id="KW-0456">Lyase</keyword>
<comment type="caution">
    <text evidence="5">The sequence shown here is derived from an EMBL/GenBank/DDBJ whole genome shotgun (WGS) entry which is preliminary data.</text>
</comment>
<evidence type="ECO:0000256" key="3">
    <source>
        <dbReference type="ARBA" id="ARBA00023239"/>
    </source>
</evidence>
<dbReference type="GO" id="GO:0008124">
    <property type="term" value="F:4-alpha-hydroxytetrahydrobiopterin dehydratase activity"/>
    <property type="evidence" value="ECO:0007669"/>
    <property type="project" value="UniProtKB-UniRule"/>
</dbReference>
<dbReference type="Proteomes" id="UP000475582">
    <property type="component" value="Unassembled WGS sequence"/>
</dbReference>
<dbReference type="Pfam" id="PF01329">
    <property type="entry name" value="Pterin_4a"/>
    <property type="match status" value="1"/>
</dbReference>
<organism evidence="5 6">
    <name type="scientific">Duganella radicis</name>
    <dbReference type="NCBI Taxonomy" id="551988"/>
    <lineage>
        <taxon>Bacteria</taxon>
        <taxon>Pseudomonadati</taxon>
        <taxon>Pseudomonadota</taxon>
        <taxon>Betaproteobacteria</taxon>
        <taxon>Burkholderiales</taxon>
        <taxon>Oxalobacteraceae</taxon>
        <taxon>Telluria group</taxon>
        <taxon>Duganella</taxon>
    </lineage>
</organism>
<gene>
    <name evidence="5" type="ORF">GM676_06260</name>
</gene>
<protein>
    <recommendedName>
        <fullName evidence="4">Putative pterin-4-alpha-carbinolamine dehydratase</fullName>
        <shortName evidence="4">PHS</shortName>
        <ecNumber evidence="4">4.2.1.96</ecNumber>
    </recommendedName>
    <alternativeName>
        <fullName evidence="4">4-alpha-hydroxy-tetrahydropterin dehydratase</fullName>
    </alternativeName>
    <alternativeName>
        <fullName evidence="4">Pterin carbinolamine dehydratase</fullName>
        <shortName evidence="4">PCD</shortName>
    </alternativeName>
</protein>
<dbReference type="EMBL" id="WNKY01000004">
    <property type="protein sequence ID" value="MTV37182.1"/>
    <property type="molecule type" value="Genomic_DNA"/>
</dbReference>
<name>A0A6L6PDN2_9BURK</name>
<dbReference type="CDD" id="cd00914">
    <property type="entry name" value="PCD_DCoH_subfamily_b"/>
    <property type="match status" value="1"/>
</dbReference>
<dbReference type="InterPro" id="IPR036428">
    <property type="entry name" value="PCD_sf"/>
</dbReference>
<evidence type="ECO:0000313" key="6">
    <source>
        <dbReference type="Proteomes" id="UP000475582"/>
    </source>
</evidence>
<dbReference type="PANTHER" id="PTHR12599">
    <property type="entry name" value="PTERIN-4-ALPHA-CARBINOLAMINE DEHYDRATASE"/>
    <property type="match status" value="1"/>
</dbReference>
<dbReference type="SUPFAM" id="SSF55248">
    <property type="entry name" value="PCD-like"/>
    <property type="match status" value="1"/>
</dbReference>
<evidence type="ECO:0000313" key="5">
    <source>
        <dbReference type="EMBL" id="MTV37182.1"/>
    </source>
</evidence>
<accession>A0A6L6PDN2</accession>
<evidence type="ECO:0000256" key="1">
    <source>
        <dbReference type="ARBA" id="ARBA00001554"/>
    </source>
</evidence>
<dbReference type="HAMAP" id="MF_00434">
    <property type="entry name" value="Pterin_4_alpha"/>
    <property type="match status" value="1"/>
</dbReference>
<comment type="similarity">
    <text evidence="2 4">Belongs to the pterin-4-alpha-carbinolamine dehydratase family.</text>
</comment>
<proteinExistence type="inferred from homology"/>
<dbReference type="InterPro" id="IPR001533">
    <property type="entry name" value="Pterin_deHydtase"/>
</dbReference>
<evidence type="ECO:0000256" key="2">
    <source>
        <dbReference type="ARBA" id="ARBA00006472"/>
    </source>
</evidence>
<comment type="catalytic activity">
    <reaction evidence="1 4">
        <text>(4aS,6R)-4a-hydroxy-L-erythro-5,6,7,8-tetrahydrobiopterin = (6R)-L-erythro-6,7-dihydrobiopterin + H2O</text>
        <dbReference type="Rhea" id="RHEA:11920"/>
        <dbReference type="ChEBI" id="CHEBI:15377"/>
        <dbReference type="ChEBI" id="CHEBI:15642"/>
        <dbReference type="ChEBI" id="CHEBI:43120"/>
        <dbReference type="EC" id="4.2.1.96"/>
    </reaction>
</comment>